<dbReference type="GO" id="GO:0016757">
    <property type="term" value="F:glycosyltransferase activity"/>
    <property type="evidence" value="ECO:0007669"/>
    <property type="project" value="InterPro"/>
</dbReference>
<evidence type="ECO:0000313" key="4">
    <source>
        <dbReference type="EMBL" id="SCC24466.1"/>
    </source>
</evidence>
<evidence type="ECO:0000259" key="2">
    <source>
        <dbReference type="Pfam" id="PF00534"/>
    </source>
</evidence>
<dbReference type="InterPro" id="IPR001296">
    <property type="entry name" value="Glyco_trans_1"/>
</dbReference>
<dbReference type="OrthoDB" id="9815550at2"/>
<gene>
    <name evidence="4" type="ORF">GA0061094_3405</name>
</gene>
<dbReference type="Pfam" id="PF00534">
    <property type="entry name" value="Glycos_transf_1"/>
    <property type="match status" value="1"/>
</dbReference>
<dbReference type="SUPFAM" id="SSF53756">
    <property type="entry name" value="UDP-Glycosyltransferase/glycogen phosphorylase"/>
    <property type="match status" value="1"/>
</dbReference>
<keyword evidence="1" id="KW-0175">Coiled coil</keyword>
<proteinExistence type="predicted"/>
<feature type="coiled-coil region" evidence="1">
    <location>
        <begin position="69"/>
        <end position="96"/>
    </location>
</feature>
<dbReference type="EMBL" id="FMAU01000004">
    <property type="protein sequence ID" value="SCC24466.1"/>
    <property type="molecule type" value="Genomic_DNA"/>
</dbReference>
<evidence type="ECO:0000256" key="1">
    <source>
        <dbReference type="SAM" id="Coils"/>
    </source>
</evidence>
<dbReference type="Pfam" id="PF13439">
    <property type="entry name" value="Glyco_transf_4"/>
    <property type="match status" value="1"/>
</dbReference>
<accession>A0A0V8HD79</accession>
<dbReference type="AlphaFoldDB" id="A0A0V8HD79"/>
<dbReference type="PANTHER" id="PTHR12526:SF625">
    <property type="entry name" value="PHOSPHATIDYLINOSITOL GLYCAN-CLASS A"/>
    <property type="match status" value="1"/>
</dbReference>
<keyword evidence="5" id="KW-1185">Reference proteome</keyword>
<evidence type="ECO:0000259" key="3">
    <source>
        <dbReference type="Pfam" id="PF13439"/>
    </source>
</evidence>
<name>A0A0V8HD79_9BACI</name>
<dbReference type="PANTHER" id="PTHR12526">
    <property type="entry name" value="GLYCOSYLTRANSFERASE"/>
    <property type="match status" value="1"/>
</dbReference>
<protein>
    <submittedName>
        <fullName evidence="4">Glycosyltransferase involved in cell wall bisynthesis</fullName>
    </submittedName>
</protein>
<sequence>MNILITTIFDYPHEGGLSTHVATLKNGLEARGHKVDVLSFTQLNPLLRKAYAQAPGFIASKFKPGSGQLMNDENRMTLIRKQLERLKNEYDVINSQDVYATLAAESTGLPVVETVHGYYSYEAISRGAIKEGSKEDQVIREREKKAYTLASRVVTVDQRIKDYVYKMAGVNATAIRNFIDVEDFNPLKLDLSGIRKEFGIPEDKKMLFVPRRMTEKNGVIYPTLALRKVLDKHPDTILVYAGTGEQMSAIKEKVAAHGLGDNVMLLGTVAHEKMKYLYGVADVVLVPSIHSYGVEEATSISALEAMGSSSPVIAGAVGGLKEIIADHEDGILVQERDTDALSNAIIEVLDSPELGDQLARKARRKIEREYSHLFAAEKYEQIYHEAINDERVRVE</sequence>
<dbReference type="Gene3D" id="3.40.50.2000">
    <property type="entry name" value="Glycogen Phosphorylase B"/>
    <property type="match status" value="2"/>
</dbReference>
<organism evidence="4 5">
    <name type="scientific">[Bacillus] enclensis</name>
    <dbReference type="NCBI Taxonomy" id="1402860"/>
    <lineage>
        <taxon>Bacteria</taxon>
        <taxon>Bacillati</taxon>
        <taxon>Bacillota</taxon>
        <taxon>Bacilli</taxon>
        <taxon>Bacillales</taxon>
        <taxon>Bacillaceae</taxon>
        <taxon>Rossellomorea</taxon>
    </lineage>
</organism>
<feature type="domain" description="Glycosyltransferase subfamily 4-like N-terminal" evidence="3">
    <location>
        <begin position="15"/>
        <end position="182"/>
    </location>
</feature>
<dbReference type="Proteomes" id="UP000181997">
    <property type="component" value="Unassembled WGS sequence"/>
</dbReference>
<dbReference type="InterPro" id="IPR028098">
    <property type="entry name" value="Glyco_trans_4-like_N"/>
</dbReference>
<feature type="domain" description="Glycosyl transferase family 1" evidence="2">
    <location>
        <begin position="194"/>
        <end position="364"/>
    </location>
</feature>
<keyword evidence="4" id="KW-0808">Transferase</keyword>
<evidence type="ECO:0000313" key="5">
    <source>
        <dbReference type="Proteomes" id="UP000181997"/>
    </source>
</evidence>
<reference evidence="5" key="1">
    <citation type="submission" date="2016-08" db="EMBL/GenBank/DDBJ databases">
        <authorList>
            <person name="Varghese N."/>
            <person name="Submissions Spin"/>
        </authorList>
    </citation>
    <scope>NUCLEOTIDE SEQUENCE [LARGE SCALE GENOMIC DNA]</scope>
    <source>
        <strain evidence="5">SGD-1123</strain>
    </source>
</reference>
<dbReference type="CDD" id="cd03801">
    <property type="entry name" value="GT4_PimA-like"/>
    <property type="match status" value="1"/>
</dbReference>
<dbReference type="RefSeq" id="WP_058299383.1">
    <property type="nucleotide sequence ID" value="NZ_FMAU01000004.1"/>
</dbReference>